<dbReference type="EMBL" id="CP111027">
    <property type="protein sequence ID" value="WAR29922.1"/>
    <property type="molecule type" value="Genomic_DNA"/>
</dbReference>
<protein>
    <submittedName>
        <fullName evidence="1">Uncharacterized protein</fullName>
    </submittedName>
</protein>
<reference evidence="1" key="1">
    <citation type="submission" date="2022-11" db="EMBL/GenBank/DDBJ databases">
        <title>Centuries of genome instability and evolution in soft-shell clam transmissible cancer (bioRxiv).</title>
        <authorList>
            <person name="Hart S.F.M."/>
            <person name="Yonemitsu M.A."/>
            <person name="Giersch R.M."/>
            <person name="Beal B.F."/>
            <person name="Arriagada G."/>
            <person name="Davis B.W."/>
            <person name="Ostrander E.A."/>
            <person name="Goff S.P."/>
            <person name="Metzger M.J."/>
        </authorList>
    </citation>
    <scope>NUCLEOTIDE SEQUENCE</scope>
    <source>
        <strain evidence="1">MELC-2E11</strain>
        <tissue evidence="1">Siphon/mantle</tissue>
    </source>
</reference>
<evidence type="ECO:0000313" key="1">
    <source>
        <dbReference type="EMBL" id="WAR29922.1"/>
    </source>
</evidence>
<name>A0ABY7G999_MYAAR</name>
<proteinExistence type="predicted"/>
<accession>A0ABY7G999</accession>
<sequence length="68" mass="7794">MIISSRYLFYGADLKTREWRKQRQGCSTSDADGVGEKTNTTTLQFTQDTIHANVYYVVLLLSIIPQLH</sequence>
<dbReference type="Proteomes" id="UP001164746">
    <property type="component" value="Chromosome 16"/>
</dbReference>
<organism evidence="1 2">
    <name type="scientific">Mya arenaria</name>
    <name type="common">Soft-shell clam</name>
    <dbReference type="NCBI Taxonomy" id="6604"/>
    <lineage>
        <taxon>Eukaryota</taxon>
        <taxon>Metazoa</taxon>
        <taxon>Spiralia</taxon>
        <taxon>Lophotrochozoa</taxon>
        <taxon>Mollusca</taxon>
        <taxon>Bivalvia</taxon>
        <taxon>Autobranchia</taxon>
        <taxon>Heteroconchia</taxon>
        <taxon>Euheterodonta</taxon>
        <taxon>Imparidentia</taxon>
        <taxon>Neoheterodontei</taxon>
        <taxon>Myida</taxon>
        <taxon>Myoidea</taxon>
        <taxon>Myidae</taxon>
        <taxon>Mya</taxon>
    </lineage>
</organism>
<evidence type="ECO:0000313" key="2">
    <source>
        <dbReference type="Proteomes" id="UP001164746"/>
    </source>
</evidence>
<keyword evidence="2" id="KW-1185">Reference proteome</keyword>
<gene>
    <name evidence="1" type="ORF">MAR_003490</name>
</gene>